<dbReference type="AlphaFoldDB" id="A0A1I3GHD1"/>
<gene>
    <name evidence="1" type="ORF">SAMN05216602_0082</name>
</gene>
<name>A0A1I3GHD1_9GAMM</name>
<organism evidence="1 2">
    <name type="scientific">Phytopseudomonas argentinensis</name>
    <dbReference type="NCBI Taxonomy" id="289370"/>
    <lineage>
        <taxon>Bacteria</taxon>
        <taxon>Pseudomonadati</taxon>
        <taxon>Pseudomonadota</taxon>
        <taxon>Gammaproteobacteria</taxon>
        <taxon>Pseudomonadales</taxon>
        <taxon>Pseudomonadaceae</taxon>
        <taxon>Phytopseudomonas</taxon>
    </lineage>
</organism>
<evidence type="ECO:0000313" key="2">
    <source>
        <dbReference type="Proteomes" id="UP000183018"/>
    </source>
</evidence>
<dbReference type="OrthoDB" id="6904548at2"/>
<keyword evidence="2" id="KW-1185">Reference proteome</keyword>
<protein>
    <submittedName>
        <fullName evidence="1">Uncharacterized protein</fullName>
    </submittedName>
</protein>
<reference evidence="2" key="1">
    <citation type="submission" date="2016-10" db="EMBL/GenBank/DDBJ databases">
        <authorList>
            <person name="Varghese N."/>
            <person name="Submissions S."/>
        </authorList>
    </citation>
    <scope>NUCLEOTIDE SEQUENCE [LARGE SCALE GENOMIC DNA]</scope>
    <source>
        <strain evidence="2">LMG 22563</strain>
    </source>
</reference>
<dbReference type="STRING" id="289370.SAMN05216602_0082"/>
<accession>A0A1I3GHD1</accession>
<evidence type="ECO:0000313" key="1">
    <source>
        <dbReference type="EMBL" id="SFI22652.1"/>
    </source>
</evidence>
<proteinExistence type="predicted"/>
<sequence>MNDDRHDHDELLRHVREHSREQPRAALDARILAAAELAATRRQPPGFWQRLQDRVSAGSVRGRWSAAFGCLALLGLGLGLSLQTLDQPPARYDAPAAAMQRQAPMALQTPVSPAPMAEMADAPRVMARMAAKAAPPPADVLAALRKIAELRARGEAGQAQQRIEQLQGRYPMLDIEAELQRLPDD</sequence>
<dbReference type="Proteomes" id="UP000183018">
    <property type="component" value="Unassembled WGS sequence"/>
</dbReference>
<dbReference type="EMBL" id="FORC01000001">
    <property type="protein sequence ID" value="SFI22652.1"/>
    <property type="molecule type" value="Genomic_DNA"/>
</dbReference>
<dbReference type="RefSeq" id="WP_074879542.1">
    <property type="nucleotide sequence ID" value="NZ_FORC01000001.1"/>
</dbReference>